<evidence type="ECO:0000256" key="2">
    <source>
        <dbReference type="SAM" id="Phobius"/>
    </source>
</evidence>
<keyword evidence="2" id="KW-0812">Transmembrane</keyword>
<feature type="region of interest" description="Disordered" evidence="1">
    <location>
        <begin position="750"/>
        <end position="784"/>
    </location>
</feature>
<feature type="transmembrane region" description="Helical" evidence="2">
    <location>
        <begin position="817"/>
        <end position="834"/>
    </location>
</feature>
<feature type="transmembrane region" description="Helical" evidence="2">
    <location>
        <begin position="936"/>
        <end position="965"/>
    </location>
</feature>
<sequence length="1344" mass="148444">MIHARSRRRYYAPFAQSLSEIQRWLDFHGISLICSVSSGPNVTAPWKRLLYIVSSNLYVVRELAMYYLFAAALSSVALSSGSLLESRQSDPCARIVNQAWSKPSEVNSCLSTFPFNTTLRDNVADILIKTFSQFHTSTNFHLNMPDPFTEVTIDLLGELRRIKKTIYKSDFELHRDISTTFKRLGDSHAGYVNYCYDSLYSTYLPFPLAVLARPGAQDVQNIHIVPEASEVVANEFGDEAVEIWQAALGGRNLTEFNGAQIVSINGRDPWAIVDTYAATAGGFQAKTTRQNGFFASYELWNYNMGGFAQLTLALPPPNDTVSLTLIRNGTTSPETYNVPYLSRLGSKTVEFTDAQTLWSNNCLPTGATNGDLPSDASQALRMKTVAGLQSTGEEDPLSQPAKFQKSPIVPPVVDGRRESYASLVYDEPQDISLPEHLSPTGSVTGYAAVNWHMLDDGETAILWLASFDGRYLELQNAILNGLNAVKAKGAQRLLIDVTNNGGGQICFASFLHRVFAGPQPGLDVQPGLDGSIRAQDLPQKMVAKIIVGGVSEDGKFHYNPLNYKGTNGADFAANFNWLDPPIQMQVNGVTDKFSQKMGDFCLPFLQSPPATQPFAFENIAIMSNGRCASACSLFSILMRTKYNVKTVVVGGKPGTTQQYCGVVGGQSLNFVSINADLKLLGLKNDTLAPPDFLTNSYQGLTWKLAYSPSDPTSFEEFKSHPAQFVFPLLPNTVNNPRAIWEDVKDMIRNDAHRAPPPPIHAGNQSKFKPGEPFRDPLSGDKPGEEFSHDATVWKLYRNEAEEYDQELVKGRHESLDVLLLFAALFSAILTAFIVESKNLLQEDPADTAAALLLLIAQNQINAGSSFTQIDQPSFSPTYAALWINGLWFAALALSLAAALVAMLSKEWLTAYTASRPRPAHTHAMLRQARFDGLNSWWALHIIALLPTLLHLALLLFALGLVVYLWTIDVAVAAFTCVIVALTLIFYLATTLLGALIPFCPFVTEMSRYLRQVPSFWLRKWFQFQQIEDRFSERQDGMTTLADIRAVSWLAENARDPVVIDCSYQALAGIRLSDEVSNPDRRPGNESKEWYKLLEPLFPALLNRFDATIRKGREIASTRGANLARFARALVELSSFLDNSKHNTQSPNHASRLKSGFRDGIRPRLESLAFSSSSSLSASIPRMELALGAVDGAWRDEHPPFSADSYACLTAAELRLVASNSISSYAPVQSDTPTSSPALDTVIDMMPPSPKLLSLPVLRNSYHRALARASIQLRYHSDGRTPINPFALVNLLDSLRIASQCPNLNPPHTHETPTSNEIADVISDRYADGLRKKWLAREVIVHPKN</sequence>
<feature type="domain" description="DUF6535" evidence="3">
    <location>
        <begin position="793"/>
        <end position="966"/>
    </location>
</feature>
<dbReference type="Proteomes" id="UP000663831">
    <property type="component" value="Unassembled WGS sequence"/>
</dbReference>
<keyword evidence="2" id="KW-1133">Transmembrane helix</keyword>
<feature type="compositionally biased region" description="Basic and acidic residues" evidence="1">
    <location>
        <begin position="768"/>
        <end position="784"/>
    </location>
</feature>
<organism evidence="4 5">
    <name type="scientific">Rhizoctonia solani</name>
    <dbReference type="NCBI Taxonomy" id="456999"/>
    <lineage>
        <taxon>Eukaryota</taxon>
        <taxon>Fungi</taxon>
        <taxon>Dikarya</taxon>
        <taxon>Basidiomycota</taxon>
        <taxon>Agaricomycotina</taxon>
        <taxon>Agaricomycetes</taxon>
        <taxon>Cantharellales</taxon>
        <taxon>Ceratobasidiaceae</taxon>
        <taxon>Rhizoctonia</taxon>
    </lineage>
</organism>
<feature type="transmembrane region" description="Helical" evidence="2">
    <location>
        <begin position="971"/>
        <end position="1002"/>
    </location>
</feature>
<evidence type="ECO:0000256" key="1">
    <source>
        <dbReference type="SAM" id="MobiDB-lite"/>
    </source>
</evidence>
<dbReference type="InterPro" id="IPR029045">
    <property type="entry name" value="ClpP/crotonase-like_dom_sf"/>
</dbReference>
<dbReference type="EMBL" id="CAJMWV010010008">
    <property type="protein sequence ID" value="CAE6540705.1"/>
    <property type="molecule type" value="Genomic_DNA"/>
</dbReference>
<feature type="transmembrane region" description="Helical" evidence="2">
    <location>
        <begin position="881"/>
        <end position="903"/>
    </location>
</feature>
<dbReference type="PANTHER" id="PTHR37049">
    <property type="entry name" value="PEPTIDASE S41 FAMILY PROTEIN"/>
    <property type="match status" value="1"/>
</dbReference>
<proteinExistence type="predicted"/>
<dbReference type="Pfam" id="PF20153">
    <property type="entry name" value="DUF6535"/>
    <property type="match status" value="1"/>
</dbReference>
<evidence type="ECO:0000313" key="5">
    <source>
        <dbReference type="Proteomes" id="UP000663831"/>
    </source>
</evidence>
<dbReference type="Gene3D" id="3.90.226.10">
    <property type="entry name" value="2-enoyl-CoA Hydratase, Chain A, domain 1"/>
    <property type="match status" value="1"/>
</dbReference>
<protein>
    <recommendedName>
        <fullName evidence="3">DUF6535 domain-containing protein</fullName>
    </recommendedName>
</protein>
<reference evidence="4" key="1">
    <citation type="submission" date="2021-01" db="EMBL/GenBank/DDBJ databases">
        <authorList>
            <person name="Kaushik A."/>
        </authorList>
    </citation>
    <scope>NUCLEOTIDE SEQUENCE</scope>
    <source>
        <strain evidence="4">AG3-1AP</strain>
    </source>
</reference>
<dbReference type="InterPro" id="IPR045338">
    <property type="entry name" value="DUF6535"/>
</dbReference>
<dbReference type="SUPFAM" id="SSF52096">
    <property type="entry name" value="ClpP/crotonase"/>
    <property type="match status" value="1"/>
</dbReference>
<dbReference type="InterPro" id="IPR052766">
    <property type="entry name" value="S41A_metabolite_peptidase"/>
</dbReference>
<accession>A0A8H3DWA2</accession>
<comment type="caution">
    <text evidence="4">The sequence shown here is derived from an EMBL/GenBank/DDBJ whole genome shotgun (WGS) entry which is preliminary data.</text>
</comment>
<keyword evidence="2" id="KW-0472">Membrane</keyword>
<gene>
    <name evidence="4" type="ORF">RDB_LOCUS175367</name>
</gene>
<feature type="transmembrane region" description="Helical" evidence="2">
    <location>
        <begin position="64"/>
        <end position="84"/>
    </location>
</feature>
<name>A0A8H3DWA2_9AGAM</name>
<evidence type="ECO:0000259" key="3">
    <source>
        <dbReference type="Pfam" id="PF20153"/>
    </source>
</evidence>
<evidence type="ECO:0000313" key="4">
    <source>
        <dbReference type="EMBL" id="CAE6540705.1"/>
    </source>
</evidence>
<dbReference type="PANTHER" id="PTHR37049:SF5">
    <property type="entry name" value="TAIL SPECIFIC PROTEASE DOMAIN-CONTAINING PROTEIN"/>
    <property type="match status" value="1"/>
</dbReference>